<dbReference type="PROSITE" id="PS50109">
    <property type="entry name" value="HIS_KIN"/>
    <property type="match status" value="1"/>
</dbReference>
<dbReference type="PANTHER" id="PTHR45453">
    <property type="entry name" value="PHOSPHATE REGULON SENSOR PROTEIN PHOR"/>
    <property type="match status" value="1"/>
</dbReference>
<accession>C0CQK2</accession>
<dbReference type="Proteomes" id="UP000003100">
    <property type="component" value="Unassembled WGS sequence"/>
</dbReference>
<dbReference type="PRINTS" id="PR00344">
    <property type="entry name" value="BCTRLSENSOR"/>
</dbReference>
<dbReference type="GO" id="GO:0004721">
    <property type="term" value="F:phosphoprotein phosphatase activity"/>
    <property type="evidence" value="ECO:0007669"/>
    <property type="project" value="TreeGrafter"/>
</dbReference>
<feature type="domain" description="Histidine kinase" evidence="12">
    <location>
        <begin position="127"/>
        <end position="329"/>
    </location>
</feature>
<comment type="catalytic activity">
    <reaction evidence="1">
        <text>ATP + protein L-histidine = ADP + protein N-phospho-L-histidine.</text>
        <dbReference type="EC" id="2.7.13.3"/>
    </reaction>
</comment>
<keyword evidence="9" id="KW-0902">Two-component regulatory system</keyword>
<dbReference type="GO" id="GO:0016036">
    <property type="term" value="P:cellular response to phosphate starvation"/>
    <property type="evidence" value="ECO:0007669"/>
    <property type="project" value="TreeGrafter"/>
</dbReference>
<dbReference type="AlphaFoldDB" id="C0CQK2"/>
<dbReference type="InterPro" id="IPR004358">
    <property type="entry name" value="Sig_transdc_His_kin-like_C"/>
</dbReference>
<evidence type="ECO:0000313" key="13">
    <source>
        <dbReference type="EMBL" id="EEG47992.1"/>
    </source>
</evidence>
<reference evidence="13 14" key="2">
    <citation type="submission" date="2009-02" db="EMBL/GenBank/DDBJ databases">
        <title>Draft genome sequence of Blautia hydrogenotrophica DSM 10507 (Ruminococcus hydrogenotrophicus DSM 10507).</title>
        <authorList>
            <person name="Sudarsanam P."/>
            <person name="Ley R."/>
            <person name="Guruge J."/>
            <person name="Turnbaugh P.J."/>
            <person name="Mahowald M."/>
            <person name="Liep D."/>
            <person name="Gordon J."/>
        </authorList>
    </citation>
    <scope>NUCLEOTIDE SEQUENCE [LARGE SCALE GENOMIC DNA]</scope>
    <source>
        <strain evidence="14">DSM 10507 / JCM 14656 / S5a33</strain>
    </source>
</reference>
<sequence>MSTGRILWDYLKKNRFVIGGLLTFLAIFCTVFVLYGKPLEAVVYGLLLCLVLTVVLLAVGFVGYYKKIWQLSQLQKMLPELPREFPKSASVGEELYQKMMMELGQECQRQANEYAKHREELLDYYTLWVHQIKTPIAAMRLLMQSEGQSHVLLEMELFKIEQYVEMVLGYLRCESMSSDLSFRQYKLDGLVRQAVRKYKKLFILQRITLEYEPLNVSVLTDEKWLVFVLEQLLSNALKYTPRGKITICMAESEAKTLVIRDTGIGIAPEDISRVFERGFTGRNGRRDKRSTGIGLYLVKKILDKLSHEIRIESCPGEGTAVYLKLERADLTQM</sequence>
<evidence type="ECO:0000256" key="9">
    <source>
        <dbReference type="ARBA" id="ARBA00023012"/>
    </source>
</evidence>
<evidence type="ECO:0000256" key="10">
    <source>
        <dbReference type="ARBA" id="ARBA00023136"/>
    </source>
</evidence>
<keyword evidence="7" id="KW-0418">Kinase</keyword>
<keyword evidence="6 11" id="KW-0812">Transmembrane</keyword>
<evidence type="ECO:0000256" key="8">
    <source>
        <dbReference type="ARBA" id="ARBA00022989"/>
    </source>
</evidence>
<evidence type="ECO:0000256" key="2">
    <source>
        <dbReference type="ARBA" id="ARBA00004651"/>
    </source>
</evidence>
<dbReference type="GO" id="GO:0005886">
    <property type="term" value="C:plasma membrane"/>
    <property type="evidence" value="ECO:0007669"/>
    <property type="project" value="UniProtKB-SubCell"/>
</dbReference>
<protein>
    <recommendedName>
        <fullName evidence="3">histidine kinase</fullName>
        <ecNumber evidence="3">2.7.13.3</ecNumber>
    </recommendedName>
</protein>
<dbReference type="Gene3D" id="3.30.565.10">
    <property type="entry name" value="Histidine kinase-like ATPase, C-terminal domain"/>
    <property type="match status" value="1"/>
</dbReference>
<dbReference type="RefSeq" id="WP_005951128.1">
    <property type="nucleotide sequence ID" value="NZ_CP136423.1"/>
</dbReference>
<evidence type="ECO:0000259" key="12">
    <source>
        <dbReference type="PROSITE" id="PS50109"/>
    </source>
</evidence>
<dbReference type="InterPro" id="IPR050351">
    <property type="entry name" value="BphY/WalK/GraS-like"/>
</dbReference>
<proteinExistence type="predicted"/>
<evidence type="ECO:0000256" key="4">
    <source>
        <dbReference type="ARBA" id="ARBA00022475"/>
    </source>
</evidence>
<name>C0CQK2_BLAHS</name>
<dbReference type="SUPFAM" id="SSF55874">
    <property type="entry name" value="ATPase domain of HSP90 chaperone/DNA topoisomerase II/histidine kinase"/>
    <property type="match status" value="1"/>
</dbReference>
<feature type="transmembrane region" description="Helical" evidence="11">
    <location>
        <begin position="41"/>
        <end position="65"/>
    </location>
</feature>
<dbReference type="InterPro" id="IPR036890">
    <property type="entry name" value="HATPase_C_sf"/>
</dbReference>
<dbReference type="PATRIC" id="fig|476272.21.peg.1288"/>
<evidence type="ECO:0000256" key="6">
    <source>
        <dbReference type="ARBA" id="ARBA00022692"/>
    </source>
</evidence>
<keyword evidence="4" id="KW-1003">Cell membrane</keyword>
<dbReference type="GO" id="GO:0000155">
    <property type="term" value="F:phosphorelay sensor kinase activity"/>
    <property type="evidence" value="ECO:0007669"/>
    <property type="project" value="TreeGrafter"/>
</dbReference>
<dbReference type="PANTHER" id="PTHR45453:SF2">
    <property type="entry name" value="HISTIDINE KINASE"/>
    <property type="match status" value="1"/>
</dbReference>
<evidence type="ECO:0000313" key="14">
    <source>
        <dbReference type="Proteomes" id="UP000003100"/>
    </source>
</evidence>
<reference evidence="13 14" key="1">
    <citation type="submission" date="2009-01" db="EMBL/GenBank/DDBJ databases">
        <authorList>
            <person name="Fulton L."/>
            <person name="Clifton S."/>
            <person name="Fulton B."/>
            <person name="Xu J."/>
            <person name="Minx P."/>
            <person name="Pepin K.H."/>
            <person name="Johnson M."/>
            <person name="Bhonagiri V."/>
            <person name="Nash W.E."/>
            <person name="Mardis E.R."/>
            <person name="Wilson R.K."/>
        </authorList>
    </citation>
    <scope>NUCLEOTIDE SEQUENCE [LARGE SCALE GENOMIC DNA]</scope>
    <source>
        <strain evidence="14">DSM 10507 / JCM 14656 / S5a33</strain>
    </source>
</reference>
<evidence type="ECO:0000256" key="3">
    <source>
        <dbReference type="ARBA" id="ARBA00012438"/>
    </source>
</evidence>
<gene>
    <name evidence="13" type="ORF">RUMHYD_03165</name>
</gene>
<dbReference type="SMART" id="SM00387">
    <property type="entry name" value="HATPase_c"/>
    <property type="match status" value="1"/>
</dbReference>
<keyword evidence="8 11" id="KW-1133">Transmembrane helix</keyword>
<dbReference type="eggNOG" id="COG2205">
    <property type="taxonomic scope" value="Bacteria"/>
</dbReference>
<dbReference type="InterPro" id="IPR005467">
    <property type="entry name" value="His_kinase_dom"/>
</dbReference>
<evidence type="ECO:0000256" key="7">
    <source>
        <dbReference type="ARBA" id="ARBA00022777"/>
    </source>
</evidence>
<dbReference type="GeneID" id="86822983"/>
<dbReference type="EC" id="2.7.13.3" evidence="3"/>
<dbReference type="InterPro" id="IPR003594">
    <property type="entry name" value="HATPase_dom"/>
</dbReference>
<dbReference type="Pfam" id="PF02518">
    <property type="entry name" value="HATPase_c"/>
    <property type="match status" value="1"/>
</dbReference>
<dbReference type="EMBL" id="ACBZ01000171">
    <property type="protein sequence ID" value="EEG47992.1"/>
    <property type="molecule type" value="Genomic_DNA"/>
</dbReference>
<comment type="subcellular location">
    <subcellularLocation>
        <location evidence="2">Cell membrane</location>
        <topology evidence="2">Multi-pass membrane protein</topology>
    </subcellularLocation>
</comment>
<keyword evidence="10 11" id="KW-0472">Membrane</keyword>
<feature type="transmembrane region" description="Helical" evidence="11">
    <location>
        <begin position="16"/>
        <end position="35"/>
    </location>
</feature>
<evidence type="ECO:0000256" key="11">
    <source>
        <dbReference type="SAM" id="Phobius"/>
    </source>
</evidence>
<dbReference type="HOGENOM" id="CLU_000445_13_0_9"/>
<organism evidence="13 14">
    <name type="scientific">Blautia hydrogenotrophica (strain DSM 10507 / JCM 14656 / S5a33)</name>
    <name type="common">Ruminococcus hydrogenotrophicus</name>
    <dbReference type="NCBI Taxonomy" id="476272"/>
    <lineage>
        <taxon>Bacteria</taxon>
        <taxon>Bacillati</taxon>
        <taxon>Bacillota</taxon>
        <taxon>Clostridia</taxon>
        <taxon>Lachnospirales</taxon>
        <taxon>Lachnospiraceae</taxon>
        <taxon>Blautia</taxon>
    </lineage>
</organism>
<evidence type="ECO:0000256" key="5">
    <source>
        <dbReference type="ARBA" id="ARBA00022679"/>
    </source>
</evidence>
<evidence type="ECO:0000256" key="1">
    <source>
        <dbReference type="ARBA" id="ARBA00000085"/>
    </source>
</evidence>
<keyword evidence="5" id="KW-0808">Transferase</keyword>
<keyword evidence="14" id="KW-1185">Reference proteome</keyword>